<dbReference type="Pfam" id="PF00005">
    <property type="entry name" value="ABC_tran"/>
    <property type="match status" value="1"/>
</dbReference>
<dbReference type="PANTHER" id="PTHR42711:SF10">
    <property type="entry name" value="ABC TRANSPORTER ATP-BINDING PROTEIN"/>
    <property type="match status" value="1"/>
</dbReference>
<dbReference type="InterPro" id="IPR003439">
    <property type="entry name" value="ABC_transporter-like_ATP-bd"/>
</dbReference>
<dbReference type="InterPro" id="IPR050763">
    <property type="entry name" value="ABC_transporter_ATP-binding"/>
</dbReference>
<evidence type="ECO:0000256" key="5">
    <source>
        <dbReference type="ARBA" id="ARBA00022840"/>
    </source>
</evidence>
<keyword evidence="2" id="KW-1003">Cell membrane</keyword>
<keyword evidence="3" id="KW-0997">Cell inner membrane</keyword>
<organism evidence="7 8">
    <name type="scientific">Paraburkholderia tropica</name>
    <dbReference type="NCBI Taxonomy" id="92647"/>
    <lineage>
        <taxon>Bacteria</taxon>
        <taxon>Pseudomonadati</taxon>
        <taxon>Pseudomonadota</taxon>
        <taxon>Betaproteobacteria</taxon>
        <taxon>Burkholderiales</taxon>
        <taxon>Burkholderiaceae</taxon>
        <taxon>Paraburkholderia</taxon>
    </lineage>
</organism>
<dbReference type="Gene3D" id="3.40.50.300">
    <property type="entry name" value="P-loop containing nucleotide triphosphate hydrolases"/>
    <property type="match status" value="1"/>
</dbReference>
<name>A0AAQ1JXQ3_9BURK</name>
<keyword evidence="1" id="KW-0813">Transport</keyword>
<dbReference type="PROSITE" id="PS50893">
    <property type="entry name" value="ABC_TRANSPORTER_2"/>
    <property type="match status" value="1"/>
</dbReference>
<evidence type="ECO:0000259" key="6">
    <source>
        <dbReference type="PROSITE" id="PS50893"/>
    </source>
</evidence>
<dbReference type="SUPFAM" id="SSF52540">
    <property type="entry name" value="P-loop containing nucleoside triphosphate hydrolases"/>
    <property type="match status" value="1"/>
</dbReference>
<accession>A0AAQ1JXQ3</accession>
<dbReference type="SMART" id="SM00382">
    <property type="entry name" value="AAA"/>
    <property type="match status" value="1"/>
</dbReference>
<keyword evidence="3" id="KW-0472">Membrane</keyword>
<dbReference type="EMBL" id="FNZM01000023">
    <property type="protein sequence ID" value="SEK13039.1"/>
    <property type="molecule type" value="Genomic_DNA"/>
</dbReference>
<reference evidence="7 8" key="1">
    <citation type="submission" date="2016-10" db="EMBL/GenBank/DDBJ databases">
        <authorList>
            <person name="Varghese N."/>
            <person name="Submissions S."/>
        </authorList>
    </citation>
    <scope>NUCLEOTIDE SEQUENCE [LARGE SCALE GENOMIC DNA]</scope>
    <source>
        <strain evidence="7 8">LMG 22274</strain>
    </source>
</reference>
<dbReference type="InterPro" id="IPR003593">
    <property type="entry name" value="AAA+_ATPase"/>
</dbReference>
<evidence type="ECO:0000256" key="4">
    <source>
        <dbReference type="ARBA" id="ARBA00022741"/>
    </source>
</evidence>
<keyword evidence="4" id="KW-0547">Nucleotide-binding</keyword>
<evidence type="ECO:0000256" key="1">
    <source>
        <dbReference type="ARBA" id="ARBA00022448"/>
    </source>
</evidence>
<dbReference type="PANTHER" id="PTHR42711">
    <property type="entry name" value="ABC TRANSPORTER ATP-BINDING PROTEIN"/>
    <property type="match status" value="1"/>
</dbReference>
<evidence type="ECO:0000313" key="7">
    <source>
        <dbReference type="EMBL" id="SEK13039.1"/>
    </source>
</evidence>
<sequence length="339" mass="37572">MITINVKMPFQSDADKNTERTSGASTPALKISNLSKCYVAGSKALDNINLSIPSGEIFALLGQNGAGKTTLINTICGIVKPTEGRICIAGHDLQNQYRAARSLIGLVPQEFGVDAFMTVSATVALSRGLFGKAPNRPHIERVLRSLSLWEKRDAKIMTLSGGMKRRVMIAKALAHEPRLLFLDEPTAGVDVALRDDTWRLVSSLRDQGVTILLTTHYLDEAERIADRIGIIQRGKFLLTADKNVLMRRFGKKKLTIQLEQQISEIPSQLTKFSLQIDSLGWALVYTYDESNEDNRFFDLMDMLRMSRIGVKDFSTSQSSLEDIFLSLTSRPSNSSISVC</sequence>
<dbReference type="AlphaFoldDB" id="A0AAQ1JXQ3"/>
<evidence type="ECO:0000313" key="8">
    <source>
        <dbReference type="Proteomes" id="UP000183529"/>
    </source>
</evidence>
<evidence type="ECO:0000256" key="2">
    <source>
        <dbReference type="ARBA" id="ARBA00022475"/>
    </source>
</evidence>
<keyword evidence="5 7" id="KW-0067">ATP-binding</keyword>
<evidence type="ECO:0000256" key="3">
    <source>
        <dbReference type="ARBA" id="ARBA00022519"/>
    </source>
</evidence>
<proteinExistence type="predicted"/>
<dbReference type="GO" id="GO:0016887">
    <property type="term" value="F:ATP hydrolysis activity"/>
    <property type="evidence" value="ECO:0007669"/>
    <property type="project" value="InterPro"/>
</dbReference>
<dbReference type="CDD" id="cd03230">
    <property type="entry name" value="ABC_DR_subfamily_A"/>
    <property type="match status" value="1"/>
</dbReference>
<dbReference type="InterPro" id="IPR017871">
    <property type="entry name" value="ABC_transporter-like_CS"/>
</dbReference>
<dbReference type="PROSITE" id="PS00211">
    <property type="entry name" value="ABC_TRANSPORTER_1"/>
    <property type="match status" value="1"/>
</dbReference>
<dbReference type="GO" id="GO:0005524">
    <property type="term" value="F:ATP binding"/>
    <property type="evidence" value="ECO:0007669"/>
    <property type="project" value="UniProtKB-KW"/>
</dbReference>
<comment type="caution">
    <text evidence="7">The sequence shown here is derived from an EMBL/GenBank/DDBJ whole genome shotgun (WGS) entry which is preliminary data.</text>
</comment>
<dbReference type="InterPro" id="IPR027417">
    <property type="entry name" value="P-loop_NTPase"/>
</dbReference>
<protein>
    <submittedName>
        <fullName evidence="7">ABC-2 type transport system ATP-binding protein</fullName>
    </submittedName>
</protein>
<gene>
    <name evidence="7" type="ORF">SAMN05216550_12367</name>
</gene>
<dbReference type="Proteomes" id="UP000183529">
    <property type="component" value="Unassembled WGS sequence"/>
</dbReference>
<feature type="domain" description="ABC transporter" evidence="6">
    <location>
        <begin position="29"/>
        <end position="258"/>
    </location>
</feature>